<feature type="transmembrane region" description="Helical" evidence="3">
    <location>
        <begin position="33"/>
        <end position="51"/>
    </location>
</feature>
<evidence type="ECO:0000256" key="3">
    <source>
        <dbReference type="SAM" id="Phobius"/>
    </source>
</evidence>
<dbReference type="GO" id="GO:0007165">
    <property type="term" value="P:signal transduction"/>
    <property type="evidence" value="ECO:0007669"/>
    <property type="project" value="UniProtKB-KW"/>
</dbReference>
<dbReference type="Gene3D" id="1.10.287.950">
    <property type="entry name" value="Methyl-accepting chemotaxis protein"/>
    <property type="match status" value="1"/>
</dbReference>
<dbReference type="Pfam" id="PF00015">
    <property type="entry name" value="MCPsignal"/>
    <property type="match status" value="1"/>
</dbReference>
<evidence type="ECO:0000313" key="6">
    <source>
        <dbReference type="Proteomes" id="UP000287502"/>
    </source>
</evidence>
<dbReference type="InterPro" id="IPR004089">
    <property type="entry name" value="MCPsignal_dom"/>
</dbReference>
<reference evidence="5 6" key="1">
    <citation type="submission" date="2019-01" db="EMBL/GenBank/DDBJ databases">
        <title>Geovibrio thiophilus DSM 11263, complete genome.</title>
        <authorList>
            <person name="Spring S."/>
            <person name="Bunk B."/>
            <person name="Sproer C."/>
        </authorList>
    </citation>
    <scope>NUCLEOTIDE SEQUENCE [LARGE SCALE GENOMIC DNA]</scope>
    <source>
        <strain evidence="5 6">DSM 11263</strain>
    </source>
</reference>
<evidence type="ECO:0000256" key="1">
    <source>
        <dbReference type="ARBA" id="ARBA00023224"/>
    </source>
</evidence>
<keyword evidence="6" id="KW-1185">Reference proteome</keyword>
<evidence type="ECO:0000313" key="5">
    <source>
        <dbReference type="EMBL" id="QAR32458.1"/>
    </source>
</evidence>
<proteinExistence type="predicted"/>
<dbReference type="PANTHER" id="PTHR32089">
    <property type="entry name" value="METHYL-ACCEPTING CHEMOTAXIS PROTEIN MCPB"/>
    <property type="match status" value="1"/>
</dbReference>
<dbReference type="PROSITE" id="PS50111">
    <property type="entry name" value="CHEMOTAXIS_TRANSDUC_2"/>
    <property type="match status" value="1"/>
</dbReference>
<dbReference type="PANTHER" id="PTHR32089:SF112">
    <property type="entry name" value="LYSOZYME-LIKE PROTEIN-RELATED"/>
    <property type="match status" value="1"/>
</dbReference>
<organism evidence="5 6">
    <name type="scientific">Geovibrio thiophilus</name>
    <dbReference type="NCBI Taxonomy" id="139438"/>
    <lineage>
        <taxon>Bacteria</taxon>
        <taxon>Pseudomonadati</taxon>
        <taxon>Deferribacterota</taxon>
        <taxon>Deferribacteres</taxon>
        <taxon>Deferribacterales</taxon>
        <taxon>Geovibrionaceae</taxon>
        <taxon>Geovibrio</taxon>
    </lineage>
</organism>
<dbReference type="KEGG" id="gtl:EP073_03285"/>
<dbReference type="EMBL" id="CP035108">
    <property type="protein sequence ID" value="QAR32458.1"/>
    <property type="molecule type" value="Genomic_DNA"/>
</dbReference>
<feature type="domain" description="Methyl-accepting transducer" evidence="4">
    <location>
        <begin position="102"/>
        <end position="309"/>
    </location>
</feature>
<dbReference type="Proteomes" id="UP000287502">
    <property type="component" value="Chromosome"/>
</dbReference>
<accession>A0A410JWM7</accession>
<keyword evidence="3" id="KW-1133">Transmembrane helix</keyword>
<sequence>MRELTDKTGIYLSLCSGAAASAAVFFTGGALSFFITLLLAAAGVFAVYFSSVKTAEKCGVRAEAEKQAEMNKLQEFMKCTKKLLDDRAELMPMFSVQLQKVIKDTEESSNEISSNFMSIVDQVESQGELAGSAILNLMDNDRGGQSMMEKNRIVLLEVIKTLKETGSFSDLVSSRLNLIMEGASKVNATVSQVEYIADQTNLLALNAAIEAARAGEHGRGFAVVADEIRKLSEQSNRFAMDIRNSVKAITHDIEGIYNESSGNAEKMNELAASSEKDVDEALSLLDGGINSAKETIGRLQEETAKTAERIRGIVISLQYQDINRQRIEHVIEPIDIVGKDLINLSAAMNDVGGNLCTLRLSDLSTHLKTMYTMESERAIFEKHIKGFGGSGKSGNGVSRKSKSAVEADNVELF</sequence>
<keyword evidence="3" id="KW-0812">Transmembrane</keyword>
<dbReference type="SUPFAM" id="SSF58104">
    <property type="entry name" value="Methyl-accepting chemotaxis protein (MCP) signaling domain"/>
    <property type="match status" value="1"/>
</dbReference>
<dbReference type="GO" id="GO:0016020">
    <property type="term" value="C:membrane"/>
    <property type="evidence" value="ECO:0007669"/>
    <property type="project" value="InterPro"/>
</dbReference>
<feature type="transmembrane region" description="Helical" evidence="3">
    <location>
        <begin position="9"/>
        <end position="27"/>
    </location>
</feature>
<keyword evidence="1 2" id="KW-0807">Transducer</keyword>
<protein>
    <recommendedName>
        <fullName evidence="4">Methyl-accepting transducer domain-containing protein</fullName>
    </recommendedName>
</protein>
<dbReference type="AlphaFoldDB" id="A0A410JWM7"/>
<dbReference type="SMART" id="SM00283">
    <property type="entry name" value="MA"/>
    <property type="match status" value="1"/>
</dbReference>
<gene>
    <name evidence="5" type="ORF">EP073_03285</name>
</gene>
<evidence type="ECO:0000256" key="2">
    <source>
        <dbReference type="PROSITE-ProRule" id="PRU00284"/>
    </source>
</evidence>
<name>A0A410JWM7_9BACT</name>
<dbReference type="OrthoDB" id="5292315at2"/>
<evidence type="ECO:0000259" key="4">
    <source>
        <dbReference type="PROSITE" id="PS50111"/>
    </source>
</evidence>
<keyword evidence="3" id="KW-0472">Membrane</keyword>